<keyword evidence="2" id="KW-0328">Glycosyltransferase</keyword>
<reference evidence="4" key="1">
    <citation type="submission" date="2022-08" db="EMBL/GenBank/DDBJ databases">
        <authorList>
            <person name="Gutierrez-Valencia J."/>
        </authorList>
    </citation>
    <scope>NUCLEOTIDE SEQUENCE</scope>
</reference>
<dbReference type="PANTHER" id="PTHR11926:SF1494">
    <property type="entry name" value="FLAVONOL 3-O-GLUCOSYLTRANSFERASE UGT76E12-RELATED"/>
    <property type="match status" value="1"/>
</dbReference>
<evidence type="ECO:0000256" key="2">
    <source>
        <dbReference type="ARBA" id="ARBA00022676"/>
    </source>
</evidence>
<protein>
    <submittedName>
        <fullName evidence="4">Uncharacterized protein</fullName>
    </submittedName>
</protein>
<comment type="similarity">
    <text evidence="1">Belongs to the UDP-glycosyltransferase family.</text>
</comment>
<dbReference type="SUPFAM" id="SSF53756">
    <property type="entry name" value="UDP-Glycosyltransferase/glycogen phosphorylase"/>
    <property type="match status" value="1"/>
</dbReference>
<accession>A0AAV0HBL2</accession>
<evidence type="ECO:0000313" key="5">
    <source>
        <dbReference type="Proteomes" id="UP001154282"/>
    </source>
</evidence>
<dbReference type="CDD" id="cd03784">
    <property type="entry name" value="GT1_Gtf-like"/>
    <property type="match status" value="1"/>
</dbReference>
<dbReference type="AlphaFoldDB" id="A0AAV0HBL2"/>
<evidence type="ECO:0000256" key="1">
    <source>
        <dbReference type="ARBA" id="ARBA00009995"/>
    </source>
</evidence>
<dbReference type="PANTHER" id="PTHR11926">
    <property type="entry name" value="GLUCOSYL/GLUCURONOSYL TRANSFERASES"/>
    <property type="match status" value="1"/>
</dbReference>
<dbReference type="Gene3D" id="3.40.50.2000">
    <property type="entry name" value="Glycogen Phosphorylase B"/>
    <property type="match status" value="2"/>
</dbReference>
<name>A0AAV0HBL2_9ROSI</name>
<dbReference type="FunFam" id="3.40.50.2000:FF:000138">
    <property type="entry name" value="Glycosyltransferase"/>
    <property type="match status" value="1"/>
</dbReference>
<keyword evidence="5" id="KW-1185">Reference proteome</keyword>
<keyword evidence="3" id="KW-0808">Transferase</keyword>
<dbReference type="GO" id="GO:0080043">
    <property type="term" value="F:quercetin 3-O-glucosyltransferase activity"/>
    <property type="evidence" value="ECO:0007669"/>
    <property type="project" value="TreeGrafter"/>
</dbReference>
<sequence>MLPRAENPTASAGSTCHVLAMPYPGRGHINPMMNLCRSLSSKHPNILITFVVTEEWLALIGPDHKAAADSDKIRFATVPNVIPSELVRAKDFPGFVNAVTTKLQAPFEMVLDELELELPVNTIIADTYLLWMSEVGNRRGIPVASLWTMSASVFSVFLHFDLLRQHRHYPIEDFSGVGEGTVDYIPGLPPTPISDLEPFISEASRQVLPVALECISLVSRVQCLLFTSPYEFEPNLFDALKRHFAFSVYPIGPSIPYLKLQADDTIINVQYLQWLDAQPKASVLYVSMGSFLSASKQQTEEIVAGVKNSGVPFLLVSRGDGTIGGGGERCGEGMAVPWCDQLRVLCHDSVGGFWTHCGLNSTLEAVFAGVPMLCWPLTWDQIPNCKSIVDDWKVGRRARKRWVGGGEELVTRDEVADMVRRFMDSENGEVKGMRERASELRGVFRAAVADGGSSDVGLDCFVKDISNQFRAS</sequence>
<dbReference type="EMBL" id="CAMGYJ010000002">
    <property type="protein sequence ID" value="CAI0381849.1"/>
    <property type="molecule type" value="Genomic_DNA"/>
</dbReference>
<dbReference type="GO" id="GO:0080044">
    <property type="term" value="F:quercetin 7-O-glucosyltransferase activity"/>
    <property type="evidence" value="ECO:0007669"/>
    <property type="project" value="TreeGrafter"/>
</dbReference>
<dbReference type="Proteomes" id="UP001154282">
    <property type="component" value="Unassembled WGS sequence"/>
</dbReference>
<comment type="caution">
    <text evidence="4">The sequence shown here is derived from an EMBL/GenBank/DDBJ whole genome shotgun (WGS) entry which is preliminary data.</text>
</comment>
<organism evidence="4 5">
    <name type="scientific">Linum tenue</name>
    <dbReference type="NCBI Taxonomy" id="586396"/>
    <lineage>
        <taxon>Eukaryota</taxon>
        <taxon>Viridiplantae</taxon>
        <taxon>Streptophyta</taxon>
        <taxon>Embryophyta</taxon>
        <taxon>Tracheophyta</taxon>
        <taxon>Spermatophyta</taxon>
        <taxon>Magnoliopsida</taxon>
        <taxon>eudicotyledons</taxon>
        <taxon>Gunneridae</taxon>
        <taxon>Pentapetalae</taxon>
        <taxon>rosids</taxon>
        <taxon>fabids</taxon>
        <taxon>Malpighiales</taxon>
        <taxon>Linaceae</taxon>
        <taxon>Linum</taxon>
    </lineage>
</organism>
<gene>
    <name evidence="4" type="ORF">LITE_LOCUS3330</name>
</gene>
<evidence type="ECO:0000256" key="3">
    <source>
        <dbReference type="ARBA" id="ARBA00022679"/>
    </source>
</evidence>
<evidence type="ECO:0000313" key="4">
    <source>
        <dbReference type="EMBL" id="CAI0381849.1"/>
    </source>
</evidence>
<proteinExistence type="inferred from homology"/>
<dbReference type="Pfam" id="PF00201">
    <property type="entry name" value="UDPGT"/>
    <property type="match status" value="1"/>
</dbReference>
<dbReference type="InterPro" id="IPR002213">
    <property type="entry name" value="UDP_glucos_trans"/>
</dbReference>